<dbReference type="Pfam" id="PF13614">
    <property type="entry name" value="AAA_31"/>
    <property type="match status" value="1"/>
</dbReference>
<dbReference type="Gene3D" id="3.40.50.300">
    <property type="entry name" value="P-loop containing nucleotide triphosphate hydrolases"/>
    <property type="match status" value="1"/>
</dbReference>
<dbReference type="AlphaFoldDB" id="A0A150PL42"/>
<evidence type="ECO:0000259" key="1">
    <source>
        <dbReference type="Pfam" id="PF13614"/>
    </source>
</evidence>
<reference evidence="2 3" key="1">
    <citation type="submission" date="2014-02" db="EMBL/GenBank/DDBJ databases">
        <title>The small core and large imbalanced accessory genome model reveals a collaborative survival strategy of Sorangium cellulosum strains in nature.</title>
        <authorList>
            <person name="Han K."/>
            <person name="Peng R."/>
            <person name="Blom J."/>
            <person name="Li Y.-Z."/>
        </authorList>
    </citation>
    <scope>NUCLEOTIDE SEQUENCE [LARGE SCALE GENOMIC DNA]</scope>
    <source>
        <strain evidence="2 3">So0157-25</strain>
    </source>
</reference>
<feature type="domain" description="AAA" evidence="1">
    <location>
        <begin position="3"/>
        <end position="167"/>
    </location>
</feature>
<dbReference type="InterPro" id="IPR050678">
    <property type="entry name" value="DNA_Partitioning_ATPase"/>
</dbReference>
<dbReference type="InterPro" id="IPR025669">
    <property type="entry name" value="AAA_dom"/>
</dbReference>
<name>A0A150PL42_SORCE</name>
<sequence>MTRSIAFASLKGGVGKTTVALNCAFAFARRGARTLLVDTDLQGAIGMSLDGVSDRPGLAASLARGAPPLDGVVKTRLPELCLLPMGPVDALDEDRFAVNAREANLVGRILEGSQRDFDLVLLDTPAGLGGMSRLALEEVDSVIAVAQCEPLALRALPRLLELLARLREIGAACSLLGVIGTMSSFRDPVMLAALEELWSLYRDQVFDTAVPRDSTFLQASRAGVPLGLLSRRPPAVSAVFDKLVAEIEERLGTTAGGEDDGPIRLVD</sequence>
<comment type="caution">
    <text evidence="2">The sequence shown here is derived from an EMBL/GenBank/DDBJ whole genome shotgun (WGS) entry which is preliminary data.</text>
</comment>
<accession>A0A150PL42</accession>
<evidence type="ECO:0000313" key="2">
    <source>
        <dbReference type="EMBL" id="KYF56421.1"/>
    </source>
</evidence>
<dbReference type="Proteomes" id="UP000075420">
    <property type="component" value="Unassembled WGS sequence"/>
</dbReference>
<dbReference type="PANTHER" id="PTHR13696">
    <property type="entry name" value="P-LOOP CONTAINING NUCLEOSIDE TRIPHOSPHATE HYDROLASE"/>
    <property type="match status" value="1"/>
</dbReference>
<dbReference type="PANTHER" id="PTHR13696:SF99">
    <property type="entry name" value="COBYRINIC ACID AC-DIAMIDE SYNTHASE"/>
    <property type="match status" value="1"/>
</dbReference>
<dbReference type="InterPro" id="IPR027417">
    <property type="entry name" value="P-loop_NTPase"/>
</dbReference>
<organism evidence="2 3">
    <name type="scientific">Sorangium cellulosum</name>
    <name type="common">Polyangium cellulosum</name>
    <dbReference type="NCBI Taxonomy" id="56"/>
    <lineage>
        <taxon>Bacteria</taxon>
        <taxon>Pseudomonadati</taxon>
        <taxon>Myxococcota</taxon>
        <taxon>Polyangia</taxon>
        <taxon>Polyangiales</taxon>
        <taxon>Polyangiaceae</taxon>
        <taxon>Sorangium</taxon>
    </lineage>
</organism>
<dbReference type="SUPFAM" id="SSF52540">
    <property type="entry name" value="P-loop containing nucleoside triphosphate hydrolases"/>
    <property type="match status" value="1"/>
</dbReference>
<evidence type="ECO:0000313" key="3">
    <source>
        <dbReference type="Proteomes" id="UP000075420"/>
    </source>
</evidence>
<gene>
    <name evidence="2" type="ORF">BE08_39900</name>
</gene>
<protein>
    <submittedName>
        <fullName evidence="2">Chromosome partitioning protein</fullName>
    </submittedName>
</protein>
<dbReference type="EMBL" id="JELY01001249">
    <property type="protein sequence ID" value="KYF56421.1"/>
    <property type="molecule type" value="Genomic_DNA"/>
</dbReference>
<proteinExistence type="predicted"/>